<dbReference type="EMBL" id="CP020991">
    <property type="protein sequence ID" value="AUO18948.1"/>
    <property type="molecule type" value="Genomic_DNA"/>
</dbReference>
<dbReference type="AlphaFoldDB" id="A0A2K9P2U6"/>
<reference evidence="1 2" key="1">
    <citation type="submission" date="2017-04" db="EMBL/GenBank/DDBJ databases">
        <title>Monoglobus pectinilyticus 14 draft genome.</title>
        <authorList>
            <person name="Kim C."/>
            <person name="Rosendale D.I."/>
            <person name="Kelly W.J."/>
            <person name="Tannock G.W."/>
            <person name="Patchett M.L."/>
            <person name="Jordens J.Z."/>
        </authorList>
    </citation>
    <scope>NUCLEOTIDE SEQUENCE [LARGE SCALE GENOMIC DNA]</scope>
    <source>
        <strain evidence="1 2">14</strain>
    </source>
</reference>
<dbReference type="KEGG" id="mpec:B9O19_00765"/>
<accession>A0A2K9P2U6</accession>
<evidence type="ECO:0000313" key="2">
    <source>
        <dbReference type="Proteomes" id="UP000235589"/>
    </source>
</evidence>
<protein>
    <submittedName>
        <fullName evidence="1">HAD-superfamily hydrolase, subfamily IA, variant 3</fullName>
    </submittedName>
</protein>
<gene>
    <name evidence="1" type="ORF">B9O19_00765</name>
</gene>
<dbReference type="InterPro" id="IPR036412">
    <property type="entry name" value="HAD-like_sf"/>
</dbReference>
<keyword evidence="2" id="KW-1185">Reference proteome</keyword>
<dbReference type="GO" id="GO:0016791">
    <property type="term" value="F:phosphatase activity"/>
    <property type="evidence" value="ECO:0007669"/>
    <property type="project" value="TreeGrafter"/>
</dbReference>
<dbReference type="RefSeq" id="WP_102365196.1">
    <property type="nucleotide sequence ID" value="NZ_CP020991.1"/>
</dbReference>
<dbReference type="Gene3D" id="3.40.50.1000">
    <property type="entry name" value="HAD superfamily/HAD-like"/>
    <property type="match status" value="1"/>
</dbReference>
<dbReference type="SFLD" id="SFLDS00003">
    <property type="entry name" value="Haloacid_Dehalogenase"/>
    <property type="match status" value="1"/>
</dbReference>
<proteinExistence type="predicted"/>
<name>A0A2K9P2U6_9FIRM</name>
<dbReference type="InterPro" id="IPR041492">
    <property type="entry name" value="HAD_2"/>
</dbReference>
<sequence length="225" mass="25800">MRNESNRNGKEFLSKKKNFIFDLDGTLIDSMWVWDNLLVDFLNRHNYETPPELLKEVAYMSLEQSSKRVCELFELPMSPKDVNREWTEMIYDGYAKEIKTKPGAAEYLENLKREGKTVALATANSKELTEACLKNNGIMEYFDVLTFADEVGEGKSSPLIYTETLSRVNGVPDESVLFEDILQAYKTAKMIPLDVVIVEDRSAEGDKSDLMKSADLYIKDFYDLI</sequence>
<organism evidence="1 2">
    <name type="scientific">Monoglobus pectinilyticus</name>
    <dbReference type="NCBI Taxonomy" id="1981510"/>
    <lineage>
        <taxon>Bacteria</taxon>
        <taxon>Bacillati</taxon>
        <taxon>Bacillota</taxon>
        <taxon>Clostridia</taxon>
        <taxon>Monoglobales</taxon>
        <taxon>Monoglobaceae</taxon>
        <taxon>Monoglobus</taxon>
    </lineage>
</organism>
<dbReference type="CDD" id="cd07505">
    <property type="entry name" value="HAD_BPGM-like"/>
    <property type="match status" value="1"/>
</dbReference>
<dbReference type="Proteomes" id="UP000235589">
    <property type="component" value="Chromosome"/>
</dbReference>
<dbReference type="SFLD" id="SFLDG01129">
    <property type="entry name" value="C1.5:_HAD__Beta-PGM__Phosphata"/>
    <property type="match status" value="1"/>
</dbReference>
<dbReference type="Pfam" id="PF13419">
    <property type="entry name" value="HAD_2"/>
    <property type="match status" value="1"/>
</dbReference>
<dbReference type="SUPFAM" id="SSF56784">
    <property type="entry name" value="HAD-like"/>
    <property type="match status" value="1"/>
</dbReference>
<evidence type="ECO:0000313" key="1">
    <source>
        <dbReference type="EMBL" id="AUO18948.1"/>
    </source>
</evidence>
<dbReference type="PANTHER" id="PTHR18901:SF38">
    <property type="entry name" value="PSEUDOURIDINE-5'-PHOSPHATASE"/>
    <property type="match status" value="1"/>
</dbReference>
<dbReference type="Gene3D" id="1.10.150.240">
    <property type="entry name" value="Putative phosphatase, domain 2"/>
    <property type="match status" value="1"/>
</dbReference>
<dbReference type="PRINTS" id="PR00413">
    <property type="entry name" value="HADHALOGNASE"/>
</dbReference>
<keyword evidence="1" id="KW-0378">Hydrolase</keyword>
<dbReference type="PANTHER" id="PTHR18901">
    <property type="entry name" value="2-DEOXYGLUCOSE-6-PHOSPHATE PHOSPHATASE 2"/>
    <property type="match status" value="1"/>
</dbReference>
<dbReference type="OrthoDB" id="9797743at2"/>
<dbReference type="GeneID" id="98062188"/>
<dbReference type="InterPro" id="IPR023214">
    <property type="entry name" value="HAD_sf"/>
</dbReference>
<dbReference type="InterPro" id="IPR006439">
    <property type="entry name" value="HAD-SF_hydro_IA"/>
</dbReference>
<dbReference type="InterPro" id="IPR023198">
    <property type="entry name" value="PGP-like_dom2"/>
</dbReference>